<protein>
    <recommendedName>
        <fullName evidence="10">Odorant receptor</fullName>
    </recommendedName>
</protein>
<dbReference type="PANTHER" id="PTHR21137:SF35">
    <property type="entry name" value="ODORANT RECEPTOR 19A-RELATED"/>
    <property type="match status" value="1"/>
</dbReference>
<evidence type="ECO:0000256" key="1">
    <source>
        <dbReference type="ARBA" id="ARBA00004651"/>
    </source>
</evidence>
<dbReference type="Proteomes" id="UP000242457">
    <property type="component" value="Unassembled WGS sequence"/>
</dbReference>
<comment type="caution">
    <text evidence="10">Lacks conserved residue(s) required for the propagation of feature annotation.</text>
</comment>
<evidence type="ECO:0000256" key="3">
    <source>
        <dbReference type="ARBA" id="ARBA00022606"/>
    </source>
</evidence>
<dbReference type="EMBL" id="KZ288322">
    <property type="protein sequence ID" value="PBC28142.1"/>
    <property type="molecule type" value="Genomic_DNA"/>
</dbReference>
<evidence type="ECO:0000256" key="9">
    <source>
        <dbReference type="ARBA" id="ARBA00023224"/>
    </source>
</evidence>
<evidence type="ECO:0000256" key="4">
    <source>
        <dbReference type="ARBA" id="ARBA00022692"/>
    </source>
</evidence>
<feature type="transmembrane region" description="Helical" evidence="10">
    <location>
        <begin position="35"/>
        <end position="54"/>
    </location>
</feature>
<dbReference type="GO" id="GO:0007165">
    <property type="term" value="P:signal transduction"/>
    <property type="evidence" value="ECO:0007669"/>
    <property type="project" value="UniProtKB-KW"/>
</dbReference>
<evidence type="ECO:0000313" key="12">
    <source>
        <dbReference type="Proteomes" id="UP000242457"/>
    </source>
</evidence>
<proteinExistence type="inferred from homology"/>
<evidence type="ECO:0000256" key="7">
    <source>
        <dbReference type="ARBA" id="ARBA00023136"/>
    </source>
</evidence>
<reference evidence="11 12" key="1">
    <citation type="submission" date="2014-07" db="EMBL/GenBank/DDBJ databases">
        <title>Genomic and transcriptomic analysis on Apis cerana provide comprehensive insights into honey bee biology.</title>
        <authorList>
            <person name="Diao Q."/>
            <person name="Sun L."/>
            <person name="Zheng H."/>
            <person name="Zheng H."/>
            <person name="Xu S."/>
            <person name="Wang S."/>
            <person name="Zeng Z."/>
            <person name="Hu F."/>
            <person name="Su S."/>
            <person name="Wu J."/>
        </authorList>
    </citation>
    <scope>NUCLEOTIDE SEQUENCE [LARGE SCALE GENOMIC DNA]</scope>
    <source>
        <tissue evidence="11">Pupae without intestine</tissue>
    </source>
</reference>
<sequence length="392" mass="45219">MNTQMTMSKAFQTECLTIVITFPVEWTVNIRIGEIAGISFWKVVAFGGMITAIIADDIESLLESFAPLAISLMCFVKYINFLYNFNQMKRLMDIMQEDWKFHAKLRNEYEILCEHYAIARKITTNFVAFLLGLVTPFGAMPLLLNIGDALGLCNISDDKPLAFRVEVKLENFVETDAMDIELRPNKFKKDKWYQNARDCVLLHKRNNKYTRHAQSSSIRFNHDLPFVRSSVSQLDGATVIEFDRTTNGRWYQSSINCRKLLTIMLSKSIAPLTLTACKLYTLNLESFTTNDPNSRIVNPTRGGENSENKTGVLAGLTNPGGGVHRHIRVDKLRSFTSFVRNRSENRSQKCSWKNFRFRRGRNHPVVLSNDTLRRLNNMLRNMAKDFKIWRMK</sequence>
<dbReference type="GO" id="GO:0005886">
    <property type="term" value="C:plasma membrane"/>
    <property type="evidence" value="ECO:0007669"/>
    <property type="project" value="UniProtKB-SubCell"/>
</dbReference>
<dbReference type="GO" id="GO:0005549">
    <property type="term" value="F:odorant binding"/>
    <property type="evidence" value="ECO:0007669"/>
    <property type="project" value="InterPro"/>
</dbReference>
<keyword evidence="9 10" id="KW-0807">Transducer</keyword>
<evidence type="ECO:0000256" key="8">
    <source>
        <dbReference type="ARBA" id="ARBA00023170"/>
    </source>
</evidence>
<feature type="transmembrane region" description="Helical" evidence="10">
    <location>
        <begin position="66"/>
        <end position="85"/>
    </location>
</feature>
<name>A0A2A3EA25_APICC</name>
<dbReference type="PANTHER" id="PTHR21137">
    <property type="entry name" value="ODORANT RECEPTOR"/>
    <property type="match status" value="1"/>
</dbReference>
<dbReference type="STRING" id="94128.A0A2A3EA25"/>
<gene>
    <name evidence="11" type="ORF">APICC_03814</name>
</gene>
<keyword evidence="8 10" id="KW-0675">Receptor</keyword>
<dbReference type="InterPro" id="IPR004117">
    <property type="entry name" value="7tm6_olfct_rcpt"/>
</dbReference>
<keyword evidence="5 10" id="KW-0552">Olfaction</keyword>
<keyword evidence="3 10" id="KW-0716">Sensory transduction</keyword>
<accession>A0A2A3EA25</accession>
<comment type="similarity">
    <text evidence="10">Belongs to the insect chemoreceptor superfamily. Heteromeric odorant receptor channel (TC 1.A.69) family.</text>
</comment>
<dbReference type="OrthoDB" id="6614360at2759"/>
<feature type="transmembrane region" description="Helical" evidence="10">
    <location>
        <begin position="126"/>
        <end position="144"/>
    </location>
</feature>
<evidence type="ECO:0000313" key="11">
    <source>
        <dbReference type="EMBL" id="PBC28142.1"/>
    </source>
</evidence>
<keyword evidence="2" id="KW-1003">Cell membrane</keyword>
<evidence type="ECO:0000256" key="5">
    <source>
        <dbReference type="ARBA" id="ARBA00022725"/>
    </source>
</evidence>
<evidence type="ECO:0000256" key="10">
    <source>
        <dbReference type="RuleBase" id="RU351113"/>
    </source>
</evidence>
<keyword evidence="7 10" id="KW-0472">Membrane</keyword>
<evidence type="ECO:0000256" key="6">
    <source>
        <dbReference type="ARBA" id="ARBA00022989"/>
    </source>
</evidence>
<keyword evidence="4 10" id="KW-0812">Transmembrane</keyword>
<evidence type="ECO:0000256" key="2">
    <source>
        <dbReference type="ARBA" id="ARBA00022475"/>
    </source>
</evidence>
<dbReference type="AlphaFoldDB" id="A0A2A3EA25"/>
<dbReference type="GO" id="GO:0004984">
    <property type="term" value="F:olfactory receptor activity"/>
    <property type="evidence" value="ECO:0007669"/>
    <property type="project" value="InterPro"/>
</dbReference>
<keyword evidence="12" id="KW-1185">Reference proteome</keyword>
<keyword evidence="6 10" id="KW-1133">Transmembrane helix</keyword>
<comment type="subcellular location">
    <subcellularLocation>
        <location evidence="1 10">Cell membrane</location>
        <topology evidence="1 10">Multi-pass membrane protein</topology>
    </subcellularLocation>
</comment>
<organism evidence="11 12">
    <name type="scientific">Apis cerana cerana</name>
    <name type="common">Oriental honeybee</name>
    <dbReference type="NCBI Taxonomy" id="94128"/>
    <lineage>
        <taxon>Eukaryota</taxon>
        <taxon>Metazoa</taxon>
        <taxon>Ecdysozoa</taxon>
        <taxon>Arthropoda</taxon>
        <taxon>Hexapoda</taxon>
        <taxon>Insecta</taxon>
        <taxon>Pterygota</taxon>
        <taxon>Neoptera</taxon>
        <taxon>Endopterygota</taxon>
        <taxon>Hymenoptera</taxon>
        <taxon>Apocrita</taxon>
        <taxon>Aculeata</taxon>
        <taxon>Apoidea</taxon>
        <taxon>Anthophila</taxon>
        <taxon>Apidae</taxon>
        <taxon>Apis</taxon>
    </lineage>
</organism>